<keyword evidence="4 10" id="KW-0547">Nucleotide-binding</keyword>
<dbReference type="EC" id="2.7.11.1" evidence="1"/>
<keyword evidence="3" id="KW-0808">Transferase</keyword>
<dbReference type="PANTHER" id="PTHR11042">
    <property type="entry name" value="EUKARYOTIC TRANSLATION INITIATION FACTOR 2-ALPHA KINASE EIF2-ALPHA KINASE -RELATED"/>
    <property type="match status" value="1"/>
</dbReference>
<keyword evidence="14" id="KW-1185">Reference proteome</keyword>
<reference evidence="13" key="1">
    <citation type="submission" date="2020-11" db="EMBL/GenBank/DDBJ databases">
        <title>Adaptations for nitrogen fixation in a non-lichenized fungal sporocarp promotes dispersal by wood-feeding termites.</title>
        <authorList>
            <consortium name="DOE Joint Genome Institute"/>
            <person name="Koch R.A."/>
            <person name="Yoon G."/>
            <person name="Arayal U."/>
            <person name="Lail K."/>
            <person name="Amirebrahimi M."/>
            <person name="Labutti K."/>
            <person name="Lipzen A."/>
            <person name="Riley R."/>
            <person name="Barry K."/>
            <person name="Henrissat B."/>
            <person name="Grigoriev I.V."/>
            <person name="Herr J.R."/>
            <person name="Aime M.C."/>
        </authorList>
    </citation>
    <scope>NUCLEOTIDE SEQUENCE</scope>
    <source>
        <strain evidence="13">MCA 3950</strain>
    </source>
</reference>
<evidence type="ECO:0000313" key="13">
    <source>
        <dbReference type="EMBL" id="KAG7446739.1"/>
    </source>
</evidence>
<dbReference type="InterPro" id="IPR050339">
    <property type="entry name" value="CC_SR_Kinase"/>
</dbReference>
<keyword evidence="5 13" id="KW-0418">Kinase</keyword>
<dbReference type="InterPro" id="IPR011009">
    <property type="entry name" value="Kinase-like_dom_sf"/>
</dbReference>
<dbReference type="PROSITE" id="PS00108">
    <property type="entry name" value="PROTEIN_KINASE_ST"/>
    <property type="match status" value="1"/>
</dbReference>
<evidence type="ECO:0000256" key="1">
    <source>
        <dbReference type="ARBA" id="ARBA00012513"/>
    </source>
</evidence>
<evidence type="ECO:0000256" key="8">
    <source>
        <dbReference type="ARBA" id="ARBA00047899"/>
    </source>
</evidence>
<keyword evidence="2" id="KW-0723">Serine/threonine-protein kinase</keyword>
<feature type="binding site" evidence="10">
    <location>
        <position position="157"/>
    </location>
    <ligand>
        <name>ATP</name>
        <dbReference type="ChEBI" id="CHEBI:30616"/>
    </ligand>
</feature>
<dbReference type="GO" id="GO:0005634">
    <property type="term" value="C:nucleus"/>
    <property type="evidence" value="ECO:0007669"/>
    <property type="project" value="TreeGrafter"/>
</dbReference>
<evidence type="ECO:0000256" key="4">
    <source>
        <dbReference type="ARBA" id="ARBA00022741"/>
    </source>
</evidence>
<dbReference type="EMBL" id="MU250533">
    <property type="protein sequence ID" value="KAG7446739.1"/>
    <property type="molecule type" value="Genomic_DNA"/>
</dbReference>
<dbReference type="RefSeq" id="XP_043040239.1">
    <property type="nucleotide sequence ID" value="XM_043189509.1"/>
</dbReference>
<dbReference type="Pfam" id="PF00069">
    <property type="entry name" value="Pkinase"/>
    <property type="match status" value="2"/>
</dbReference>
<comment type="similarity">
    <text evidence="7">Belongs to the protein kinase superfamily. Ser/Thr protein kinase family. GCN2 subfamily.</text>
</comment>
<dbReference type="Gene3D" id="1.10.510.10">
    <property type="entry name" value="Transferase(Phosphotransferase) domain 1"/>
    <property type="match status" value="1"/>
</dbReference>
<gene>
    <name evidence="13" type="ORF">BT62DRAFT_980406</name>
</gene>
<feature type="region of interest" description="Disordered" evidence="11">
    <location>
        <begin position="44"/>
        <end position="74"/>
    </location>
</feature>
<dbReference type="Gene3D" id="3.30.200.20">
    <property type="entry name" value="Phosphorylase Kinase, domain 1"/>
    <property type="match status" value="1"/>
</dbReference>
<evidence type="ECO:0000256" key="6">
    <source>
        <dbReference type="ARBA" id="ARBA00022840"/>
    </source>
</evidence>
<dbReference type="OrthoDB" id="1405469at2759"/>
<evidence type="ECO:0000256" key="10">
    <source>
        <dbReference type="PROSITE-ProRule" id="PRU10141"/>
    </source>
</evidence>
<name>A0A9P7VTN4_9AGAR</name>
<evidence type="ECO:0000256" key="2">
    <source>
        <dbReference type="ARBA" id="ARBA00022527"/>
    </source>
</evidence>
<comment type="catalytic activity">
    <reaction evidence="9">
        <text>L-seryl-[protein] + ATP = O-phospho-L-seryl-[protein] + ADP + H(+)</text>
        <dbReference type="Rhea" id="RHEA:17989"/>
        <dbReference type="Rhea" id="RHEA-COMP:9863"/>
        <dbReference type="Rhea" id="RHEA-COMP:11604"/>
        <dbReference type="ChEBI" id="CHEBI:15378"/>
        <dbReference type="ChEBI" id="CHEBI:29999"/>
        <dbReference type="ChEBI" id="CHEBI:30616"/>
        <dbReference type="ChEBI" id="CHEBI:83421"/>
        <dbReference type="ChEBI" id="CHEBI:456216"/>
        <dbReference type="EC" id="2.7.11.1"/>
    </reaction>
</comment>
<sequence>MFDDDEDIDETAALVPPDPTWQAIFHASNQVVLYNPTSHALAIRQSSQARPRSGCPYCKRPLPPESQDEPDPEFHSRASNYFHLLSIVNDTWSRPSTPPPMEADDGASGFSAEALANGYFKAFFTEESKLGMGANGSVYLCQHVLDGNPLGHFAVKKVAVGQSHSYLLNILREVRLLERLHHPNIITYHHSWLESAQFSSFGPRVPTLHILMQWAEGGSLDDFIDERLGRETRHIHINPNGALNGNGATSNINSRSARIRAYRAFQRASPEEKEQLRQRMNGQARQGTQTWTAVHLLSPEEVKSIFTDVVEGLSFLHDKSILHLDLKPGNVLLTWDEGKLIPRAMLSDFGTSRDMVNTSQVRSGNTGTWVQLVMELFITKRTLRLEYTSPESLPSPQTGLLRQVDSKSDMWSLGMILHKLLFFKLPYHYAAAGDASETMLNSLAEGDKMDRLEQEVLNYPGFKRTAAQVAAFEGRKLSRAYTVLLETLLNPNPSARPSCERVLTAIREGGLDAVKEPRRTRTASTSLMQMVRRPSPEPTAEETTNVVGEAAVLNSEGEEEKVPLLGLPAPDDGHDEAAPAMTVVPIKRLKMTLFVRSAKSCILVAKVLDVATMCPDGHLRTGLSIIVLILAVVDTWFEGLWVSIVFGMLHILVVKLGRSSDICCNV</sequence>
<evidence type="ECO:0000256" key="5">
    <source>
        <dbReference type="ARBA" id="ARBA00022777"/>
    </source>
</evidence>
<dbReference type="PROSITE" id="PS50011">
    <property type="entry name" value="PROTEIN_KINASE_DOM"/>
    <property type="match status" value="1"/>
</dbReference>
<organism evidence="13 14">
    <name type="scientific">Guyanagaster necrorhizus</name>
    <dbReference type="NCBI Taxonomy" id="856835"/>
    <lineage>
        <taxon>Eukaryota</taxon>
        <taxon>Fungi</taxon>
        <taxon>Dikarya</taxon>
        <taxon>Basidiomycota</taxon>
        <taxon>Agaricomycotina</taxon>
        <taxon>Agaricomycetes</taxon>
        <taxon>Agaricomycetidae</taxon>
        <taxon>Agaricales</taxon>
        <taxon>Marasmiineae</taxon>
        <taxon>Physalacriaceae</taxon>
        <taxon>Guyanagaster</taxon>
    </lineage>
</organism>
<evidence type="ECO:0000256" key="9">
    <source>
        <dbReference type="ARBA" id="ARBA00048679"/>
    </source>
</evidence>
<dbReference type="FunFam" id="3.30.200.20:FF:000306">
    <property type="entry name" value="IKS protein kinase"/>
    <property type="match status" value="1"/>
</dbReference>
<dbReference type="SUPFAM" id="SSF56112">
    <property type="entry name" value="Protein kinase-like (PK-like)"/>
    <property type="match status" value="1"/>
</dbReference>
<evidence type="ECO:0000313" key="14">
    <source>
        <dbReference type="Proteomes" id="UP000812287"/>
    </source>
</evidence>
<proteinExistence type="inferred from homology"/>
<evidence type="ECO:0000256" key="3">
    <source>
        <dbReference type="ARBA" id="ARBA00022679"/>
    </source>
</evidence>
<comment type="caution">
    <text evidence="13">The sequence shown here is derived from an EMBL/GenBank/DDBJ whole genome shotgun (WGS) entry which is preliminary data.</text>
</comment>
<dbReference type="InterPro" id="IPR017441">
    <property type="entry name" value="Protein_kinase_ATP_BS"/>
</dbReference>
<keyword evidence="6 10" id="KW-0067">ATP-binding</keyword>
<evidence type="ECO:0000259" key="12">
    <source>
        <dbReference type="PROSITE" id="PS50011"/>
    </source>
</evidence>
<dbReference type="PROSITE" id="PS00107">
    <property type="entry name" value="PROTEIN_KINASE_ATP"/>
    <property type="match status" value="1"/>
</dbReference>
<protein>
    <recommendedName>
        <fullName evidence="1">non-specific serine/threonine protein kinase</fullName>
        <ecNumber evidence="1">2.7.11.1</ecNumber>
    </recommendedName>
</protein>
<dbReference type="GO" id="GO:0005524">
    <property type="term" value="F:ATP binding"/>
    <property type="evidence" value="ECO:0007669"/>
    <property type="project" value="UniProtKB-UniRule"/>
</dbReference>
<dbReference type="GO" id="GO:0005737">
    <property type="term" value="C:cytoplasm"/>
    <property type="evidence" value="ECO:0007669"/>
    <property type="project" value="TreeGrafter"/>
</dbReference>
<accession>A0A9P7VTN4</accession>
<feature type="domain" description="Protein kinase" evidence="12">
    <location>
        <begin position="124"/>
        <end position="511"/>
    </location>
</feature>
<comment type="catalytic activity">
    <reaction evidence="8">
        <text>L-threonyl-[protein] + ATP = O-phospho-L-threonyl-[protein] + ADP + H(+)</text>
        <dbReference type="Rhea" id="RHEA:46608"/>
        <dbReference type="Rhea" id="RHEA-COMP:11060"/>
        <dbReference type="Rhea" id="RHEA-COMP:11605"/>
        <dbReference type="ChEBI" id="CHEBI:15378"/>
        <dbReference type="ChEBI" id="CHEBI:30013"/>
        <dbReference type="ChEBI" id="CHEBI:30616"/>
        <dbReference type="ChEBI" id="CHEBI:61977"/>
        <dbReference type="ChEBI" id="CHEBI:456216"/>
        <dbReference type="EC" id="2.7.11.1"/>
    </reaction>
</comment>
<evidence type="ECO:0000256" key="11">
    <source>
        <dbReference type="SAM" id="MobiDB-lite"/>
    </source>
</evidence>
<dbReference type="GO" id="GO:0004674">
    <property type="term" value="F:protein serine/threonine kinase activity"/>
    <property type="evidence" value="ECO:0007669"/>
    <property type="project" value="UniProtKB-KW"/>
</dbReference>
<dbReference type="PANTHER" id="PTHR11042:SF138">
    <property type="entry name" value="SERINE_THREONINE-PROTEIN KINASE IKS1-RELATED"/>
    <property type="match status" value="1"/>
</dbReference>
<dbReference type="Proteomes" id="UP000812287">
    <property type="component" value="Unassembled WGS sequence"/>
</dbReference>
<dbReference type="SMART" id="SM00220">
    <property type="entry name" value="S_TKc"/>
    <property type="match status" value="1"/>
</dbReference>
<evidence type="ECO:0000256" key="7">
    <source>
        <dbReference type="ARBA" id="ARBA00037982"/>
    </source>
</evidence>
<dbReference type="InterPro" id="IPR000719">
    <property type="entry name" value="Prot_kinase_dom"/>
</dbReference>
<dbReference type="GeneID" id="66111806"/>
<dbReference type="InterPro" id="IPR008271">
    <property type="entry name" value="Ser/Thr_kinase_AS"/>
</dbReference>
<dbReference type="AlphaFoldDB" id="A0A9P7VTN4"/>